<dbReference type="PANTHER" id="PTHR28590:SF1">
    <property type="entry name" value="SPEXIN"/>
    <property type="match status" value="1"/>
</dbReference>
<name>A0A5F8H2X8_MONDO</name>
<dbReference type="GO" id="GO:0005615">
    <property type="term" value="C:extracellular space"/>
    <property type="evidence" value="ECO:0000318"/>
    <property type="project" value="GO_Central"/>
</dbReference>
<evidence type="ECO:0000256" key="4">
    <source>
        <dbReference type="ARBA" id="ARBA00022702"/>
    </source>
</evidence>
<dbReference type="KEGG" id="mdo:103103975"/>
<evidence type="ECO:0000256" key="6">
    <source>
        <dbReference type="SAM" id="SignalP"/>
    </source>
</evidence>
<comment type="subcellular location">
    <subcellularLocation>
        <location evidence="1">Secreted</location>
    </subcellularLocation>
</comment>
<evidence type="ECO:0000313" key="8">
    <source>
        <dbReference type="Proteomes" id="UP000002280"/>
    </source>
</evidence>
<comment type="similarity">
    <text evidence="2">Belongs to the spexin family.</text>
</comment>
<dbReference type="STRING" id="13616.ENSMODP00000054168"/>
<proteinExistence type="inferred from homology"/>
<evidence type="ECO:0000256" key="1">
    <source>
        <dbReference type="ARBA" id="ARBA00004613"/>
    </source>
</evidence>
<dbReference type="GO" id="GO:0031045">
    <property type="term" value="C:dense core granule"/>
    <property type="evidence" value="ECO:0007669"/>
    <property type="project" value="Ensembl"/>
</dbReference>
<reference evidence="7" key="2">
    <citation type="submission" date="2025-08" db="UniProtKB">
        <authorList>
            <consortium name="Ensembl"/>
        </authorList>
    </citation>
    <scope>IDENTIFICATION</scope>
</reference>
<dbReference type="Pfam" id="PF15171">
    <property type="entry name" value="Spexin"/>
    <property type="match status" value="1"/>
</dbReference>
<evidence type="ECO:0000256" key="3">
    <source>
        <dbReference type="ARBA" id="ARBA00022525"/>
    </source>
</evidence>
<evidence type="ECO:0000256" key="5">
    <source>
        <dbReference type="ARBA" id="ARBA00022729"/>
    </source>
</evidence>
<evidence type="ECO:0000256" key="2">
    <source>
        <dbReference type="ARBA" id="ARBA00006687"/>
    </source>
</evidence>
<dbReference type="AlphaFoldDB" id="A0A5F8H2X8"/>
<dbReference type="GO" id="GO:0005737">
    <property type="term" value="C:cytoplasm"/>
    <property type="evidence" value="ECO:0000318"/>
    <property type="project" value="GO_Central"/>
</dbReference>
<dbReference type="GO" id="GO:1904306">
    <property type="term" value="P:positive regulation of gastro-intestinal system smooth muscle contraction"/>
    <property type="evidence" value="ECO:0000318"/>
    <property type="project" value="GO_Central"/>
</dbReference>
<gene>
    <name evidence="7" type="primary">SPX</name>
</gene>
<keyword evidence="4" id="KW-0372">Hormone</keyword>
<dbReference type="Proteomes" id="UP000002280">
    <property type="component" value="Chromosome 8"/>
</dbReference>
<accession>A0A5F8H2X8</accession>
<dbReference type="GeneTree" id="ENSGT00390000012501"/>
<evidence type="ECO:0000313" key="7">
    <source>
        <dbReference type="Ensembl" id="ENSMODP00000054168.1"/>
    </source>
</evidence>
<keyword evidence="5 6" id="KW-0732">Signal</keyword>
<dbReference type="Ensembl" id="ENSMODT00000083640.1">
    <property type="protein sequence ID" value="ENSMODP00000054168.1"/>
    <property type="gene ID" value="ENSMODG00000039580.1"/>
</dbReference>
<dbReference type="InParanoid" id="A0A5F8H2X8"/>
<organism evidence="7 8">
    <name type="scientific">Monodelphis domestica</name>
    <name type="common">Gray short-tailed opossum</name>
    <dbReference type="NCBI Taxonomy" id="13616"/>
    <lineage>
        <taxon>Eukaryota</taxon>
        <taxon>Metazoa</taxon>
        <taxon>Chordata</taxon>
        <taxon>Craniata</taxon>
        <taxon>Vertebrata</taxon>
        <taxon>Euteleostomi</taxon>
        <taxon>Mammalia</taxon>
        <taxon>Metatheria</taxon>
        <taxon>Didelphimorphia</taxon>
        <taxon>Didelphidae</taxon>
        <taxon>Monodelphis</taxon>
    </lineage>
</organism>
<dbReference type="FunCoup" id="A0A5F8H2X8">
    <property type="interactions" value="50"/>
</dbReference>
<protein>
    <submittedName>
        <fullName evidence="7">Spexin hormone</fullName>
    </submittedName>
</protein>
<dbReference type="PANTHER" id="PTHR28590">
    <property type="entry name" value="SPEXIN"/>
    <property type="match status" value="1"/>
</dbReference>
<feature type="chain" id="PRO_5023893034" evidence="6">
    <location>
        <begin position="28"/>
        <end position="118"/>
    </location>
</feature>
<feature type="signal peptide" evidence="6">
    <location>
        <begin position="1"/>
        <end position="27"/>
    </location>
</feature>
<dbReference type="Bgee" id="ENSMODG00000039580">
    <property type="expression patterns" value="Expressed in skeletal muscle tissue and 3 other cell types or tissues"/>
</dbReference>
<keyword evidence="3" id="KW-0964">Secreted</keyword>
<reference evidence="7" key="3">
    <citation type="submission" date="2025-09" db="UniProtKB">
        <authorList>
            <consortium name="Ensembl"/>
        </authorList>
    </citation>
    <scope>IDENTIFICATION</scope>
</reference>
<keyword evidence="8" id="KW-1185">Reference proteome</keyword>
<dbReference type="OMA" id="DEVYIQE"/>
<reference evidence="7 8" key="1">
    <citation type="journal article" date="2007" name="Nature">
        <title>Genome of the marsupial Monodelphis domestica reveals innovation in non-coding sequences.</title>
        <authorList>
            <person name="Mikkelsen T.S."/>
            <person name="Wakefield M.J."/>
            <person name="Aken B."/>
            <person name="Amemiya C.T."/>
            <person name="Chang J.L."/>
            <person name="Duke S."/>
            <person name="Garber M."/>
            <person name="Gentles A.J."/>
            <person name="Goodstadt L."/>
            <person name="Heger A."/>
            <person name="Jurka J."/>
            <person name="Kamal M."/>
            <person name="Mauceli E."/>
            <person name="Searle S.M."/>
            <person name="Sharpe T."/>
            <person name="Baker M.L."/>
            <person name="Batzer M.A."/>
            <person name="Benos P.V."/>
            <person name="Belov K."/>
            <person name="Clamp M."/>
            <person name="Cook A."/>
            <person name="Cuff J."/>
            <person name="Das R."/>
            <person name="Davidow L."/>
            <person name="Deakin J.E."/>
            <person name="Fazzari M.J."/>
            <person name="Glass J.L."/>
            <person name="Grabherr M."/>
            <person name="Greally J.M."/>
            <person name="Gu W."/>
            <person name="Hore T.A."/>
            <person name="Huttley G.A."/>
            <person name="Kleber M."/>
            <person name="Jirtle R.L."/>
            <person name="Koina E."/>
            <person name="Lee J.T."/>
            <person name="Mahony S."/>
            <person name="Marra M.A."/>
            <person name="Miller R.D."/>
            <person name="Nicholls R.D."/>
            <person name="Oda M."/>
            <person name="Papenfuss A.T."/>
            <person name="Parra Z.E."/>
            <person name="Pollock D.D."/>
            <person name="Ray D.A."/>
            <person name="Schein J.E."/>
            <person name="Speed T.P."/>
            <person name="Thompson K."/>
            <person name="VandeBerg J.L."/>
            <person name="Wade C.M."/>
            <person name="Walker J.A."/>
            <person name="Waters P.D."/>
            <person name="Webber C."/>
            <person name="Weidman J.R."/>
            <person name="Xie X."/>
            <person name="Zody M.C."/>
            <person name="Baldwin J."/>
            <person name="Abdouelleil A."/>
            <person name="Abdulkadir J."/>
            <person name="Abebe A."/>
            <person name="Abera B."/>
            <person name="Abreu J."/>
            <person name="Acer S.C."/>
            <person name="Aftuck L."/>
            <person name="Alexander A."/>
            <person name="An P."/>
            <person name="Anderson E."/>
            <person name="Anderson S."/>
            <person name="Arachi H."/>
            <person name="Azer M."/>
            <person name="Bachantsang P."/>
            <person name="Barry A."/>
            <person name="Bayul T."/>
            <person name="Berlin A."/>
            <person name="Bessette D."/>
            <person name="Bloom T."/>
            <person name="Bloom T."/>
            <person name="Boguslavskiy L."/>
            <person name="Bonnet C."/>
            <person name="Boukhgalter B."/>
            <person name="Bourzgui I."/>
            <person name="Brown A."/>
            <person name="Cahill P."/>
            <person name="Channer S."/>
            <person name="Cheshatsang Y."/>
            <person name="Chuda L."/>
            <person name="Citroen M."/>
            <person name="Collymore A."/>
            <person name="Cooke P."/>
            <person name="Costello M."/>
            <person name="D'Aco K."/>
            <person name="Daza R."/>
            <person name="De Haan G."/>
            <person name="DeGray S."/>
            <person name="DeMaso C."/>
            <person name="Dhargay N."/>
            <person name="Dooley K."/>
            <person name="Dooley E."/>
            <person name="Doricent M."/>
            <person name="Dorje P."/>
            <person name="Dorjee K."/>
            <person name="Dupes A."/>
            <person name="Elong R."/>
            <person name="Falk J."/>
            <person name="Farina A."/>
            <person name="Faro S."/>
            <person name="Ferguson D."/>
            <person name="Fisher S."/>
            <person name="Foley C.D."/>
            <person name="Franke A."/>
            <person name="Friedrich D."/>
            <person name="Gadbois L."/>
            <person name="Gearin G."/>
            <person name="Gearin C.R."/>
            <person name="Giannoukos G."/>
            <person name="Goode T."/>
            <person name="Graham J."/>
            <person name="Grandbois E."/>
            <person name="Grewal S."/>
            <person name="Gyaltsen K."/>
            <person name="Hafez N."/>
            <person name="Hagos B."/>
            <person name="Hall J."/>
            <person name="Henson C."/>
            <person name="Hollinger A."/>
            <person name="Honan T."/>
            <person name="Huard M.D."/>
            <person name="Hughes L."/>
            <person name="Hurhula B."/>
            <person name="Husby M.E."/>
            <person name="Kamat A."/>
            <person name="Kanga B."/>
            <person name="Kashin S."/>
            <person name="Khazanovich D."/>
            <person name="Kisner P."/>
            <person name="Lance K."/>
            <person name="Lara M."/>
            <person name="Lee W."/>
            <person name="Lennon N."/>
            <person name="Letendre F."/>
            <person name="LeVine R."/>
            <person name="Lipovsky A."/>
            <person name="Liu X."/>
            <person name="Liu J."/>
            <person name="Liu S."/>
            <person name="Lokyitsang T."/>
            <person name="Lokyitsang Y."/>
            <person name="Lubonja R."/>
            <person name="Lui A."/>
            <person name="MacDonald P."/>
            <person name="Magnisalis V."/>
            <person name="Maru K."/>
            <person name="Matthews C."/>
            <person name="McCusker W."/>
            <person name="McDonough S."/>
            <person name="Mehta T."/>
            <person name="Meldrim J."/>
            <person name="Meneus L."/>
            <person name="Mihai O."/>
            <person name="Mihalev A."/>
            <person name="Mihova T."/>
            <person name="Mittelman R."/>
            <person name="Mlenga V."/>
            <person name="Montmayeur A."/>
            <person name="Mulrain L."/>
            <person name="Navidi A."/>
            <person name="Naylor J."/>
            <person name="Negash T."/>
            <person name="Nguyen T."/>
            <person name="Nguyen N."/>
            <person name="Nicol R."/>
            <person name="Norbu C."/>
            <person name="Norbu N."/>
            <person name="Novod N."/>
            <person name="O'Neill B."/>
            <person name="Osman S."/>
            <person name="Markiewicz E."/>
            <person name="Oyono O.L."/>
            <person name="Patti C."/>
            <person name="Phunkhang P."/>
            <person name="Pierre F."/>
            <person name="Priest M."/>
            <person name="Raghuraman S."/>
            <person name="Rege F."/>
            <person name="Reyes R."/>
            <person name="Rise C."/>
            <person name="Rogov P."/>
            <person name="Ross K."/>
            <person name="Ryan E."/>
            <person name="Settipalli S."/>
            <person name="Shea T."/>
            <person name="Sherpa N."/>
            <person name="Shi L."/>
            <person name="Shih D."/>
            <person name="Sparrow T."/>
            <person name="Spaulding J."/>
            <person name="Stalker J."/>
            <person name="Stange-Thomann N."/>
            <person name="Stavropoulos S."/>
            <person name="Stone C."/>
            <person name="Strader C."/>
            <person name="Tesfaye S."/>
            <person name="Thomson T."/>
            <person name="Thoulutsang Y."/>
            <person name="Thoulutsang D."/>
            <person name="Topham K."/>
            <person name="Topping I."/>
            <person name="Tsamla T."/>
            <person name="Vassiliev H."/>
            <person name="Vo A."/>
            <person name="Wangchuk T."/>
            <person name="Wangdi T."/>
            <person name="Weiand M."/>
            <person name="Wilkinson J."/>
            <person name="Wilson A."/>
            <person name="Yadav S."/>
            <person name="Young G."/>
            <person name="Yu Q."/>
            <person name="Zembek L."/>
            <person name="Zhong D."/>
            <person name="Zimmer A."/>
            <person name="Zwirko Z."/>
            <person name="Jaffe D.B."/>
            <person name="Alvarez P."/>
            <person name="Brockman W."/>
            <person name="Butler J."/>
            <person name="Chin C."/>
            <person name="Gnerre S."/>
            <person name="MacCallum I."/>
            <person name="Graves J.A."/>
            <person name="Ponting C.P."/>
            <person name="Breen M."/>
            <person name="Samollow P.B."/>
            <person name="Lander E.S."/>
            <person name="Lindblad-Toh K."/>
        </authorList>
    </citation>
    <scope>NUCLEOTIDE SEQUENCE [LARGE SCALE GENOMIC DNA]</scope>
</reference>
<dbReference type="InterPro" id="IPR028126">
    <property type="entry name" value="Spexin"/>
</dbReference>
<dbReference type="GO" id="GO:0005184">
    <property type="term" value="F:neuropeptide hormone activity"/>
    <property type="evidence" value="ECO:0000318"/>
    <property type="project" value="GO_Central"/>
</dbReference>
<sequence length="118" mass="13714">MKDIRSLKACGLALLLVVSFLSHSCCALQSVFERRNWTPQAILYLKGTQGRHFISEETRKKDLYNRLQLEKRSQSLPPIPISEATAMSSEFLQKPSQGREVKLYRSRFLEDSLLNWRK</sequence>